<dbReference type="AlphaFoldDB" id="A0A2J6N599"/>
<dbReference type="GO" id="GO:0003735">
    <property type="term" value="F:structural constituent of ribosome"/>
    <property type="evidence" value="ECO:0007669"/>
    <property type="project" value="InterPro"/>
</dbReference>
<evidence type="ECO:0000256" key="2">
    <source>
        <dbReference type="ARBA" id="ARBA00022980"/>
    </source>
</evidence>
<dbReference type="EMBL" id="DSFH01000002">
    <property type="protein sequence ID" value="HEW63455.1"/>
    <property type="molecule type" value="Genomic_DNA"/>
</dbReference>
<protein>
    <recommendedName>
        <fullName evidence="4 5">Large ribosomal subunit protein eL31</fullName>
    </recommendedName>
</protein>
<dbReference type="InterPro" id="IPR023621">
    <property type="entry name" value="Ribosomal_eL31_dom_sf"/>
</dbReference>
<dbReference type="EMBL" id="PNIM01000006">
    <property type="protein sequence ID" value="PMB75779.1"/>
    <property type="molecule type" value="Genomic_DNA"/>
</dbReference>
<dbReference type="Proteomes" id="UP000237153">
    <property type="component" value="Unassembled WGS sequence"/>
</dbReference>
<dbReference type="Proteomes" id="UP000886076">
    <property type="component" value="Unassembled WGS sequence"/>
</dbReference>
<comment type="caution">
    <text evidence="8">The sequence shown here is derived from an EMBL/GenBank/DDBJ whole genome shotgun (WGS) entry which is preliminary data.</text>
</comment>
<dbReference type="GO" id="GO:0002181">
    <property type="term" value="P:cytoplasmic translation"/>
    <property type="evidence" value="ECO:0007669"/>
    <property type="project" value="TreeGrafter"/>
</dbReference>
<comment type="similarity">
    <text evidence="1 5">Belongs to the eukaryotic ribosomal protein eL31 family.</text>
</comment>
<dbReference type="GeneID" id="12450361"/>
<sequence length="114" mass="13584">MKGNELEEVINLRKVYSSRKTSRAARAIRYIKDYIRRRFHTEEIKIDDSVNKLIWSRGIEKPPRKLRVKIIAEEMKEIKTKSGEVRKHPTKVKVELPKVEKVENKNKKEKGKEE</sequence>
<dbReference type="InterPro" id="IPR020052">
    <property type="entry name" value="Ribosomal_eL31_CS"/>
</dbReference>
<organism evidence="8 9">
    <name type="scientific">Fervidicoccus fontis</name>
    <dbReference type="NCBI Taxonomy" id="683846"/>
    <lineage>
        <taxon>Archaea</taxon>
        <taxon>Thermoproteota</taxon>
        <taxon>Thermoprotei</taxon>
        <taxon>Fervidicoccales</taxon>
        <taxon>Fervidicoccaceae</taxon>
        <taxon>Fervidicoccus</taxon>
    </lineage>
</organism>
<evidence type="ECO:0000256" key="1">
    <source>
        <dbReference type="ARBA" id="ARBA00010808"/>
    </source>
</evidence>
<reference evidence="7" key="3">
    <citation type="submission" date="2020-10" db="EMBL/GenBank/DDBJ databases">
        <title>Fervidococcus fontis strain 3639Fd - the first crenarchaeon capable of growth on lipids.</title>
        <authorList>
            <person name="Kochetkova T.V."/>
            <person name="Elcheninov A.G."/>
            <person name="Toschakov S.V."/>
            <person name="Kublanov I.V."/>
        </authorList>
    </citation>
    <scope>NUCLEOTIDE SEQUENCE</scope>
    <source>
        <strain evidence="7">3639Fd</strain>
    </source>
</reference>
<dbReference type="Gene3D" id="3.10.440.10">
    <property type="match status" value="1"/>
</dbReference>
<evidence type="ECO:0000313" key="9">
    <source>
        <dbReference type="Proteomes" id="UP000237153"/>
    </source>
</evidence>
<dbReference type="OMA" id="HPTKVKV"/>
<gene>
    <name evidence="5" type="primary">rpl31e</name>
    <name evidence="8" type="ORF">C0188_01565</name>
    <name evidence="6" type="ORF">ENO39_00100</name>
    <name evidence="7" type="ORF">IOK49_00795</name>
</gene>
<dbReference type="RefSeq" id="WP_014558396.1">
    <property type="nucleotide sequence ID" value="NZ_DSFH01000002.1"/>
</dbReference>
<evidence type="ECO:0000256" key="4">
    <source>
        <dbReference type="ARBA" id="ARBA00035230"/>
    </source>
</evidence>
<keyword evidence="2 5" id="KW-0689">Ribosomal protein</keyword>
<name>A0A2J6N599_9CREN</name>
<evidence type="ECO:0000256" key="3">
    <source>
        <dbReference type="ARBA" id="ARBA00023274"/>
    </source>
</evidence>
<evidence type="ECO:0000313" key="7">
    <source>
        <dbReference type="EMBL" id="MBE9390627.1"/>
    </source>
</evidence>
<dbReference type="SMART" id="SM01380">
    <property type="entry name" value="Ribosomal_L31e"/>
    <property type="match status" value="1"/>
</dbReference>
<evidence type="ECO:0000313" key="8">
    <source>
        <dbReference type="EMBL" id="PMB75779.1"/>
    </source>
</evidence>
<accession>A0A2J6N599</accession>
<dbReference type="Proteomes" id="UP000652307">
    <property type="component" value="Unassembled WGS sequence"/>
</dbReference>
<dbReference type="EMBL" id="JADEZV010000001">
    <property type="protein sequence ID" value="MBE9390627.1"/>
    <property type="molecule type" value="Genomic_DNA"/>
</dbReference>
<reference evidence="8 9" key="1">
    <citation type="submission" date="2018-01" db="EMBL/GenBank/DDBJ databases">
        <title>Metagenomic assembled genomes from two thermal pools in the Uzon Caldera, Kamchatka, Russia.</title>
        <authorList>
            <person name="Wilkins L."/>
            <person name="Ettinger C."/>
        </authorList>
    </citation>
    <scope>NUCLEOTIDE SEQUENCE [LARGE SCALE GENOMIC DNA]</scope>
    <source>
        <strain evidence="8">ZAV-06</strain>
    </source>
</reference>
<dbReference type="InterPro" id="IPR000054">
    <property type="entry name" value="Ribosomal_eL31"/>
</dbReference>
<dbReference type="NCBIfam" id="NF002258">
    <property type="entry name" value="PRK01192.1-1"/>
    <property type="match status" value="1"/>
</dbReference>
<dbReference type="GO" id="GO:0022625">
    <property type="term" value="C:cytosolic large ribosomal subunit"/>
    <property type="evidence" value="ECO:0007669"/>
    <property type="project" value="TreeGrafter"/>
</dbReference>
<dbReference type="SUPFAM" id="SSF54575">
    <property type="entry name" value="Ribosomal protein L31e"/>
    <property type="match status" value="1"/>
</dbReference>
<dbReference type="PANTHER" id="PTHR10956:SF0">
    <property type="entry name" value="60S RIBOSOMAL PROTEIN L31"/>
    <property type="match status" value="1"/>
</dbReference>
<keyword evidence="3 5" id="KW-0687">Ribonucleoprotein</keyword>
<dbReference type="PANTHER" id="PTHR10956">
    <property type="entry name" value="60S RIBOSOMAL PROTEIN L31"/>
    <property type="match status" value="1"/>
</dbReference>
<proteinExistence type="inferred from homology"/>
<dbReference type="HAMAP" id="MF_00410">
    <property type="entry name" value="Ribosomal_eL31"/>
    <property type="match status" value="1"/>
</dbReference>
<dbReference type="Pfam" id="PF01198">
    <property type="entry name" value="Ribosomal_L31e"/>
    <property type="match status" value="1"/>
</dbReference>
<evidence type="ECO:0000256" key="5">
    <source>
        <dbReference type="HAMAP-Rule" id="MF_00410"/>
    </source>
</evidence>
<reference evidence="6" key="2">
    <citation type="journal article" date="2020" name="mSystems">
        <title>Genome- and Community-Level Interaction Insights into Carbon Utilization and Element Cycling Functions of Hydrothermarchaeota in Hydrothermal Sediment.</title>
        <authorList>
            <person name="Zhou Z."/>
            <person name="Liu Y."/>
            <person name="Xu W."/>
            <person name="Pan J."/>
            <person name="Luo Z.H."/>
            <person name="Li M."/>
        </authorList>
    </citation>
    <scope>NUCLEOTIDE SEQUENCE [LARGE SCALE GENOMIC DNA]</scope>
    <source>
        <strain evidence="6">SpSt-1261</strain>
    </source>
</reference>
<dbReference type="PROSITE" id="PS01144">
    <property type="entry name" value="RIBOSOMAL_L31E"/>
    <property type="match status" value="1"/>
</dbReference>
<evidence type="ECO:0000313" key="6">
    <source>
        <dbReference type="EMBL" id="HEW63455.1"/>
    </source>
</evidence>